<keyword evidence="10 18" id="KW-0720">Serine protease</keyword>
<feature type="domain" description="Peptidase S1" evidence="22">
    <location>
        <begin position="1047"/>
        <end position="1287"/>
    </location>
</feature>
<dbReference type="CDD" id="cd00190">
    <property type="entry name" value="Tryp_SPc"/>
    <property type="match status" value="2"/>
</dbReference>
<dbReference type="InterPro" id="IPR001254">
    <property type="entry name" value="Trypsin_dom"/>
</dbReference>
<dbReference type="Pfam" id="PF00057">
    <property type="entry name" value="Ldl_recept_a"/>
    <property type="match status" value="13"/>
</dbReference>
<comment type="caution">
    <text evidence="24">The sequence shown here is derived from an EMBL/GenBank/DDBJ whole genome shotgun (WGS) entry which is preliminary data.</text>
</comment>
<keyword evidence="9 18" id="KW-0378">Hydrolase</keyword>
<feature type="disulfide bond" evidence="17">
    <location>
        <begin position="2184"/>
        <end position="2194"/>
    </location>
</feature>
<dbReference type="PROSITE" id="PS50240">
    <property type="entry name" value="TRYPSIN_DOM"/>
    <property type="match status" value="2"/>
</dbReference>
<feature type="disulfide bond" evidence="16">
    <location>
        <begin position="1915"/>
        <end position="1927"/>
    </location>
</feature>
<dbReference type="PANTHER" id="PTHR24270:SF8">
    <property type="entry name" value="LD11117P-RELATED"/>
    <property type="match status" value="1"/>
</dbReference>
<evidence type="ECO:0000256" key="19">
    <source>
        <dbReference type="SAM" id="MobiDB-lite"/>
    </source>
</evidence>
<reference evidence="24" key="1">
    <citation type="journal article" date="2023" name="Mol. Biol. Evol.">
        <title>Third-Generation Sequencing Reveals the Adaptive Role of the Epigenome in Three Deep-Sea Polychaetes.</title>
        <authorList>
            <person name="Perez M."/>
            <person name="Aroh O."/>
            <person name="Sun Y."/>
            <person name="Lan Y."/>
            <person name="Juniper S.K."/>
            <person name="Young C.R."/>
            <person name="Angers B."/>
            <person name="Qian P.Y."/>
        </authorList>
    </citation>
    <scope>NUCLEOTIDE SEQUENCE</scope>
    <source>
        <strain evidence="24">P08H-3</strain>
    </source>
</reference>
<comment type="subcellular location">
    <subcellularLocation>
        <location evidence="2">Endomembrane system</location>
    </subcellularLocation>
    <subcellularLocation>
        <location evidence="1">Membrane</location>
        <topology evidence="1">Single-pass membrane protein</topology>
    </subcellularLocation>
    <subcellularLocation>
        <location evidence="3">Secreted</location>
    </subcellularLocation>
</comment>
<keyword evidence="15" id="KW-0325">Glycoprotein</keyword>
<feature type="disulfide bond" evidence="16">
    <location>
        <begin position="913"/>
        <end position="931"/>
    </location>
</feature>
<sequence>MALRSAYKNRVNPGDSLEYMDSLHAVDALTRGAIPRQTGHRVASKTSEFIENAFEFLKNSVHNTYARHGPGGDPDVVDPVGYKDNFTFGPPRISEYRSSGRFGPTSPSYDGGAPRDRRYPFTNDDQWSYGDSIGLAKGLVERFNRPKTLDDDDETGNWRSGERNNRLVANGGHVKRGSARERSRSRSPRGFGGAVYTIGEDGSAVSYDISTGREFNYNSDRHGYRDRTRSGYPDVDGRGYRSRYPDETRGYGNRSDYESDRPKPGVVYKKSGKLLDDDDGTKLSTTHRRCLFMVILILGFLLISGITAAVALHLLEDQLSDVDQSVDDVSEYDIDSDDNVIGEEASVALTFLMLWSMHQGFFDPKPSWKDGYDVTAVFSKSYKAAFADKNSDIYKNEANSFKTLTESILNNGTEEGGYRMKINDILPGSTKYLFAVELTKKTDASSFNKLLDNGYNLALENHETDLHLLELVVKEKEEYANTDTHTTAEVAETTNLPDLTTWSIEIPTRTTPATVAVCKSLEENKCAKFGYDKVGSENPHNFADLQLLVSNGCYDHALEFICVTSYPPCEDNRQRYPCKQFCKQYCQSDEFQCGSGICKPNNVKCDGNDDCGDYSDELFCPGYTDIGLDCDFSDNSLCNYTNDEKGHFSWSLNKGKTPSPITGPLADHTWKNDSGLYLYAEASGQYPYSVARIVSTEVTPDEDWCLRFYYHMFGDQIESLKIYQYFANNAVEKEKVLWQRSRNQGDTWIFSAVTLPAGRYQIVFEATRGDGYRGDIAIDDISARRGSCPLSAEGCPDNQFSCANSNCIEMSYVCNSNNDCGDYSDEKKCNCTNLEFQCHFGMCIPLYQRCDNNTQCPDGSDEIGCDSVCSYGRHKCKDGTCILREWLCDHEADCPDNSDEVNCSKCGGDNWQCRDNGCIQRSDVCNGKKDCHDASDEKNCFKLDDDNVVQVTKGSLDNWIPICSYGFKPIYFNELCKLMGYDEATSHGVRNSSGEQFAVLLESSGTINLLQQLPLARSCDGNEVVTIDCLKKECGQQTKDNHVEPHIVHGNDAPIGQWPWQVALFINHTARWLFSCGGTLVSHHHIITAAHCVKLYADPARYKVLLGTTVIYGMAKNVTRVEIGVSHIAKPSEFTTVEWGSDIAVLTLSQYITFSDVISPVCLPNLFDEFPITGQCYVSGWGKTDFFNSSSVPANLQEAKMKIWSDEQCSLAYVNYNNKMICAGYSSGYTGNCQGDSGGPLQCRDVHGLWKLYGVFSYFVRGCNIPMQPPVFTRVQKYLTWLDGNLKCKIVCDNKKCLMDKSARCNGIDDCGDTSDEFHCNTSLTCDFDNQFMCGYSYSSTIPLAKTWRHLSSGFTTFNGPVTDHTKGDGTGYFMYADPGISYLLSPITTLSAAGCLEFSLHGHLQGFLEFAVVAVPDNVNHPSKVDINNAGYKQIWLPVIDMWQHVRENLPTGRFIVVFRSMSGYVSIDDTKALEGTCATQVTNCADGEVFCDNKCIKSSQVCNYHTQCFQLQDETSCSSKQKLYQCNLENYRDCFFEQGYLDHGDWIWYEPDRLQINGPLDDHTTATDGGHVLFLNTKLLSPGQFATISLPVKVPLVSCLKFYHNMDSTGALVVMVCAESNCVVLLHKHTLTTVGWKEVQLELQTAATVVNIYGYAGLGTDNDKNYIAIDDISINPNICDDLTCRPDQYKCSNGDCILKSLMCDNIDHCGDNSDEDDSLCKDVTKMAPDMFRCDDGTYRQRHLRCDDTPDCPDQSDEINCNSSSCQNNEFNCSNGKCKNLYSMNDGYNDCNDESDETGNCEAYQFTCGNGHCISGFRYCDGYIDCPDASDEPVTGCQCNATFHFKCGDGRCIAKEYDCDGDHIAHCSDERDEDPTRCIFTCTSGSSDIILASQVCDSIPQCPQGQDEIVNCDCPFGYSPCTYGGCVPSNKLCDGHYDCMDHSDEANCVCTDNRQYKCQSGMCLSQSSRCNQIIECDDWSDELNCGNTDCPQGYFTCENGVCITNDKKCDGQDNCGDGSDEFNCACDEQTEYQCKKDGTCIPLSWKCDRINDCSDGADEVACDMTCTDDQFLCNSMEYSCISTTARCNSHYDCSDGSDEMLCERLNEQGFVEALRGNEWTIICSTNWYDTWSNDVCKRLGKGKAIESTEVAADRDKYLIIRAQVTNITSPLFTSSLFNDASSCPSGKGLQIKCAEPVCGVPPPRPSALIIGGHISSTNSWPWMAAILHAGKPLCGAVMISSKWLITAAHCFKAQRIDDGKLKHTPHYIKVVMGSTKLSYPSTTGSSSEQDRLELEVETIIIHPSFNVNSNNVLLNDIALVKLKRTVLTDNTDLRYICYPQQTEQLPEKAKCYTAGWGLTDYRNDDQPNQLKRAINQRVTRLNLWTTDDCRNVWSNDVNFTLHLCAGSTALRPTVCHGDSGGPLMCNIGNGIWQVVGVTSFGQSDCGQTSDVIKPVIFTRTSKPHFSRKTPTHTNNNNEDRPDHLYGLVGKSMGLPDPCSCCAGDQRGKNAGWRDHLQKRNKWMKGSYHGHKQVDKGSESEEGTNGVSCIETSKVERTGRNQVEDQGGEVGRLKFSLRNNPSVVQGLPTPRHQAANEQGGTHHSLYDQRENERLHSHNYDSKQRPVKKSQWRTGPQIRDNW</sequence>
<dbReference type="SUPFAM" id="SSF50494">
    <property type="entry name" value="Trypsin-like serine proteases"/>
    <property type="match status" value="2"/>
</dbReference>
<dbReference type="PROSITE" id="PS50287">
    <property type="entry name" value="SRCR_2"/>
    <property type="match status" value="1"/>
</dbReference>
<keyword evidence="6 20" id="KW-0812">Transmembrane</keyword>
<dbReference type="PROSITE" id="PS50060">
    <property type="entry name" value="MAM_2"/>
    <property type="match status" value="3"/>
</dbReference>
<dbReference type="CDD" id="cd00112">
    <property type="entry name" value="LDLa"/>
    <property type="match status" value="15"/>
</dbReference>
<feature type="disulfide bond" evidence="16">
    <location>
        <begin position="876"/>
        <end position="894"/>
    </location>
</feature>
<evidence type="ECO:0000256" key="9">
    <source>
        <dbReference type="ARBA" id="ARBA00022801"/>
    </source>
</evidence>
<evidence type="ECO:0000256" key="7">
    <source>
        <dbReference type="ARBA" id="ARBA00022729"/>
    </source>
</evidence>
<feature type="domain" description="MAM" evidence="21">
    <location>
        <begin position="1324"/>
        <end position="1481"/>
    </location>
</feature>
<dbReference type="InterPro" id="IPR001190">
    <property type="entry name" value="SRCR"/>
</dbReference>
<feature type="region of interest" description="Disordered" evidence="19">
    <location>
        <begin position="146"/>
        <end position="195"/>
    </location>
</feature>
<feature type="disulfide bond" evidence="16">
    <location>
        <begin position="1998"/>
        <end position="2016"/>
    </location>
</feature>
<dbReference type="CDD" id="cd07066">
    <property type="entry name" value="CRD_FZ"/>
    <property type="match status" value="1"/>
</dbReference>
<dbReference type="GO" id="GO:0006508">
    <property type="term" value="P:proteolysis"/>
    <property type="evidence" value="ECO:0007669"/>
    <property type="project" value="UniProtKB-KW"/>
</dbReference>
<evidence type="ECO:0000256" key="13">
    <source>
        <dbReference type="ARBA" id="ARBA00023145"/>
    </source>
</evidence>
<dbReference type="Gene3D" id="2.40.10.10">
    <property type="entry name" value="Trypsin-like serine proteases"/>
    <property type="match status" value="2"/>
</dbReference>
<dbReference type="InterPro" id="IPR033116">
    <property type="entry name" value="TRYPSIN_SER"/>
</dbReference>
<evidence type="ECO:0000259" key="22">
    <source>
        <dbReference type="PROSITE" id="PS50240"/>
    </source>
</evidence>
<dbReference type="InterPro" id="IPR002172">
    <property type="entry name" value="LDrepeatLR_classA_rpt"/>
</dbReference>
<evidence type="ECO:0000313" key="24">
    <source>
        <dbReference type="EMBL" id="KAK2165831.1"/>
    </source>
</evidence>
<feature type="disulfide bond" evidence="16">
    <location>
        <begin position="906"/>
        <end position="918"/>
    </location>
</feature>
<feature type="disulfide bond" evidence="16">
    <location>
        <begin position="1767"/>
        <end position="1779"/>
    </location>
</feature>
<dbReference type="SUPFAM" id="SSF56487">
    <property type="entry name" value="SRCR-like"/>
    <property type="match status" value="2"/>
</dbReference>
<feature type="disulfide bond" evidence="16">
    <location>
        <begin position="593"/>
        <end position="611"/>
    </location>
</feature>
<evidence type="ECO:0000259" key="23">
    <source>
        <dbReference type="PROSITE" id="PS50287"/>
    </source>
</evidence>
<feature type="domain" description="MAM" evidence="21">
    <location>
        <begin position="1526"/>
        <end position="1683"/>
    </location>
</feature>
<evidence type="ECO:0000259" key="21">
    <source>
        <dbReference type="PROSITE" id="PS50060"/>
    </source>
</evidence>
<feature type="compositionally biased region" description="Basic and acidic residues" evidence="19">
    <location>
        <begin position="219"/>
        <end position="263"/>
    </location>
</feature>
<evidence type="ECO:0000256" key="14">
    <source>
        <dbReference type="ARBA" id="ARBA00023157"/>
    </source>
</evidence>
<dbReference type="PANTHER" id="PTHR24270">
    <property type="entry name" value="LOW-DENSITY LIPOPROTEIN RECEPTOR-RELATED"/>
    <property type="match status" value="1"/>
</dbReference>
<evidence type="ECO:0000256" key="1">
    <source>
        <dbReference type="ARBA" id="ARBA00004167"/>
    </source>
</evidence>
<feature type="region of interest" description="Disordered" evidence="19">
    <location>
        <begin position="218"/>
        <end position="271"/>
    </location>
</feature>
<feature type="disulfide bond" evidence="16">
    <location>
        <begin position="2088"/>
        <end position="2103"/>
    </location>
</feature>
<keyword evidence="8" id="KW-0677">Repeat</keyword>
<dbReference type="FunFam" id="2.40.10.10:FF:000146">
    <property type="entry name" value="Serine protease 53"/>
    <property type="match status" value="1"/>
</dbReference>
<feature type="disulfide bond" evidence="16">
    <location>
        <begin position="802"/>
        <end position="820"/>
    </location>
</feature>
<dbReference type="SUPFAM" id="SSF63501">
    <property type="entry name" value="Frizzled cysteine-rich domain"/>
    <property type="match status" value="1"/>
</dbReference>
<comment type="caution">
    <text evidence="17">Lacks conserved residue(s) required for the propagation of feature annotation.</text>
</comment>
<feature type="disulfide bond" evidence="16">
    <location>
        <begin position="850"/>
        <end position="865"/>
    </location>
</feature>
<feature type="disulfide bond" evidence="16">
    <location>
        <begin position="586"/>
        <end position="598"/>
    </location>
</feature>
<dbReference type="GO" id="GO:0012505">
    <property type="term" value="C:endomembrane system"/>
    <property type="evidence" value="ECO:0007669"/>
    <property type="project" value="UniProtKB-SubCell"/>
</dbReference>
<evidence type="ECO:0000256" key="18">
    <source>
        <dbReference type="RuleBase" id="RU363034"/>
    </source>
</evidence>
<name>A0AAD9K7A6_9ANNE</name>
<keyword evidence="12 20" id="KW-0472">Membrane</keyword>
<feature type="disulfide bond" evidence="16">
    <location>
        <begin position="814"/>
        <end position="829"/>
    </location>
</feature>
<dbReference type="InterPro" id="IPR036055">
    <property type="entry name" value="LDL_receptor-like_sf"/>
</dbReference>
<feature type="disulfide bond" evidence="16">
    <location>
        <begin position="869"/>
        <end position="881"/>
    </location>
</feature>
<feature type="disulfide bond" evidence="16">
    <location>
        <begin position="838"/>
        <end position="856"/>
    </location>
</feature>
<feature type="disulfide bond" evidence="16">
    <location>
        <begin position="1735"/>
        <end position="1753"/>
    </location>
</feature>
<feature type="disulfide bond" evidence="16">
    <location>
        <begin position="1305"/>
        <end position="1320"/>
    </location>
</feature>
<dbReference type="InterPro" id="IPR000998">
    <property type="entry name" value="MAM_dom"/>
</dbReference>
<feature type="domain" description="Peptidase S1" evidence="22">
    <location>
        <begin position="2210"/>
        <end position="2529"/>
    </location>
</feature>
<feature type="disulfide bond" evidence="16">
    <location>
        <begin position="1934"/>
        <end position="1949"/>
    </location>
</feature>
<keyword evidence="13" id="KW-0865">Zymogen</keyword>
<dbReference type="PROSITE" id="PS00134">
    <property type="entry name" value="TRYPSIN_HIS"/>
    <property type="match status" value="2"/>
</dbReference>
<dbReference type="InterPro" id="IPR023415">
    <property type="entry name" value="LDLR_class-A_CS"/>
</dbReference>
<feature type="disulfide bond" evidence="16">
    <location>
        <begin position="1504"/>
        <end position="1519"/>
    </location>
</feature>
<evidence type="ECO:0000256" key="17">
    <source>
        <dbReference type="PROSITE-ProRule" id="PRU00196"/>
    </source>
</evidence>
<evidence type="ECO:0000256" key="12">
    <source>
        <dbReference type="ARBA" id="ARBA00023136"/>
    </source>
</evidence>
<dbReference type="SMART" id="SM00137">
    <property type="entry name" value="MAM"/>
    <property type="match status" value="3"/>
</dbReference>
<feature type="compositionally biased region" description="Basic and acidic residues" evidence="19">
    <location>
        <begin position="2553"/>
        <end position="2563"/>
    </location>
</feature>
<feature type="disulfide bond" evidence="16">
    <location>
        <begin position="1747"/>
        <end position="1762"/>
    </location>
</feature>
<feature type="disulfide bond" evidence="16">
    <location>
        <begin position="1991"/>
        <end position="2003"/>
    </location>
</feature>
<feature type="disulfide bond" evidence="16">
    <location>
        <begin position="888"/>
        <end position="903"/>
    </location>
</feature>
<dbReference type="SUPFAM" id="SSF49899">
    <property type="entry name" value="Concanavalin A-like lectins/glucanases"/>
    <property type="match status" value="3"/>
</dbReference>
<feature type="disulfide bond" evidence="16">
    <location>
        <begin position="1686"/>
        <end position="1698"/>
    </location>
</feature>
<evidence type="ECO:0000256" key="4">
    <source>
        <dbReference type="ARBA" id="ARBA00022525"/>
    </source>
</evidence>
<dbReference type="PROSITE" id="PS00135">
    <property type="entry name" value="TRYPSIN_SER"/>
    <property type="match status" value="1"/>
</dbReference>
<feature type="disulfide bond" evidence="16">
    <location>
        <begin position="2048"/>
        <end position="2063"/>
    </location>
</feature>
<dbReference type="SUPFAM" id="SSF57424">
    <property type="entry name" value="LDL receptor-like module"/>
    <property type="match status" value="14"/>
</dbReference>
<evidence type="ECO:0000256" key="8">
    <source>
        <dbReference type="ARBA" id="ARBA00022737"/>
    </source>
</evidence>
<evidence type="ECO:0000256" key="5">
    <source>
        <dbReference type="ARBA" id="ARBA00022670"/>
    </source>
</evidence>
<dbReference type="CDD" id="cd06263">
    <property type="entry name" value="MAM"/>
    <property type="match status" value="1"/>
</dbReference>
<feature type="disulfide bond" evidence="16">
    <location>
        <begin position="925"/>
        <end position="940"/>
    </location>
</feature>
<dbReference type="GO" id="GO:0005576">
    <property type="term" value="C:extracellular region"/>
    <property type="evidence" value="ECO:0007669"/>
    <property type="project" value="UniProtKB-SubCell"/>
</dbReference>
<dbReference type="SMART" id="SM00192">
    <property type="entry name" value="LDLa"/>
    <property type="match status" value="18"/>
</dbReference>
<proteinExistence type="predicted"/>
<evidence type="ECO:0000313" key="25">
    <source>
        <dbReference type="Proteomes" id="UP001208570"/>
    </source>
</evidence>
<feature type="domain" description="SRCR" evidence="23">
    <location>
        <begin position="2092"/>
        <end position="2194"/>
    </location>
</feature>
<keyword evidence="11 20" id="KW-1133">Transmembrane helix</keyword>
<dbReference type="InterPro" id="IPR050685">
    <property type="entry name" value="LDLR"/>
</dbReference>
<dbReference type="InterPro" id="IPR036790">
    <property type="entry name" value="Frizzled_dom_sf"/>
</dbReference>
<evidence type="ECO:0000256" key="16">
    <source>
        <dbReference type="PROSITE-ProRule" id="PRU00124"/>
    </source>
</evidence>
<feature type="disulfide bond" evidence="16">
    <location>
        <begin position="831"/>
        <end position="843"/>
    </location>
</feature>
<feature type="disulfide bond" evidence="16">
    <location>
        <begin position="1971"/>
        <end position="1986"/>
    </location>
</feature>
<dbReference type="InterPro" id="IPR043504">
    <property type="entry name" value="Peptidase_S1_PA_chymotrypsin"/>
</dbReference>
<dbReference type="Pfam" id="PF15494">
    <property type="entry name" value="SRCR_2"/>
    <property type="match status" value="1"/>
</dbReference>
<dbReference type="Gene3D" id="2.60.120.200">
    <property type="match status" value="3"/>
</dbReference>
<feature type="disulfide bond" evidence="16">
    <location>
        <begin position="605"/>
        <end position="620"/>
    </location>
</feature>
<feature type="disulfide bond" evidence="16">
    <location>
        <begin position="2010"/>
        <end position="2025"/>
    </location>
</feature>
<feature type="domain" description="MAM" evidence="21">
    <location>
        <begin position="628"/>
        <end position="790"/>
    </location>
</feature>
<keyword evidence="4" id="KW-0964">Secreted</keyword>
<feature type="disulfide bond" evidence="16">
    <location>
        <begin position="795"/>
        <end position="807"/>
    </location>
</feature>
<keyword evidence="5 18" id="KW-0645">Protease</keyword>
<keyword evidence="14 17" id="KW-1015">Disulfide bond</keyword>
<feature type="region of interest" description="Disordered" evidence="19">
    <location>
        <begin position="93"/>
        <end position="124"/>
    </location>
</feature>
<dbReference type="GO" id="GO:0016192">
    <property type="term" value="P:vesicle-mediated transport"/>
    <property type="evidence" value="ECO:0007669"/>
    <property type="project" value="UniProtKB-ARBA"/>
</dbReference>
<dbReference type="GO" id="GO:0004252">
    <property type="term" value="F:serine-type endopeptidase activity"/>
    <property type="evidence" value="ECO:0007669"/>
    <property type="project" value="InterPro"/>
</dbReference>
<dbReference type="PROSITE" id="PS01209">
    <property type="entry name" value="LDLRA_1"/>
    <property type="match status" value="7"/>
</dbReference>
<feature type="disulfide bond" evidence="16">
    <location>
        <begin position="1809"/>
        <end position="1827"/>
    </location>
</feature>
<evidence type="ECO:0000256" key="15">
    <source>
        <dbReference type="ARBA" id="ARBA00023180"/>
    </source>
</evidence>
<evidence type="ECO:0000256" key="6">
    <source>
        <dbReference type="ARBA" id="ARBA00022692"/>
    </source>
</evidence>
<dbReference type="EMBL" id="JAODUP010000045">
    <property type="protein sequence ID" value="KAK2165831.1"/>
    <property type="molecule type" value="Genomic_DNA"/>
</dbReference>
<feature type="disulfide bond" evidence="16">
    <location>
        <begin position="1922"/>
        <end position="1940"/>
    </location>
</feature>
<dbReference type="Pfam" id="PF00629">
    <property type="entry name" value="MAM"/>
    <property type="match status" value="3"/>
</dbReference>
<feature type="region of interest" description="Disordered" evidence="19">
    <location>
        <begin position="2525"/>
        <end position="2601"/>
    </location>
</feature>
<evidence type="ECO:0000256" key="20">
    <source>
        <dbReference type="SAM" id="Phobius"/>
    </source>
</evidence>
<dbReference type="Gene3D" id="4.10.400.10">
    <property type="entry name" value="Low-density Lipoprotein Receptor"/>
    <property type="match status" value="15"/>
</dbReference>
<feature type="region of interest" description="Disordered" evidence="19">
    <location>
        <begin position="2616"/>
        <end position="2641"/>
    </location>
</feature>
<accession>A0AAD9K7A6</accession>
<evidence type="ECO:0000256" key="2">
    <source>
        <dbReference type="ARBA" id="ARBA00004308"/>
    </source>
</evidence>
<evidence type="ECO:0000256" key="3">
    <source>
        <dbReference type="ARBA" id="ARBA00004613"/>
    </source>
</evidence>
<evidence type="ECO:0000256" key="11">
    <source>
        <dbReference type="ARBA" id="ARBA00022989"/>
    </source>
</evidence>
<feature type="disulfide bond" evidence="16">
    <location>
        <begin position="1959"/>
        <end position="1977"/>
    </location>
</feature>
<feature type="disulfide bond" evidence="16">
    <location>
        <begin position="1693"/>
        <end position="1711"/>
    </location>
</feature>
<dbReference type="InterPro" id="IPR009003">
    <property type="entry name" value="Peptidase_S1_PA"/>
</dbReference>
<dbReference type="PROSITE" id="PS50068">
    <property type="entry name" value="LDLRA_2"/>
    <property type="match status" value="17"/>
</dbReference>
<keyword evidence="25" id="KW-1185">Reference proteome</keyword>
<protein>
    <submittedName>
        <fullName evidence="24">Uncharacterized protein</fullName>
    </submittedName>
</protein>
<feature type="disulfide bond" evidence="16">
    <location>
        <begin position="1774"/>
        <end position="1792"/>
    </location>
</feature>
<dbReference type="Pfam" id="PF00089">
    <property type="entry name" value="Trypsin"/>
    <property type="match status" value="2"/>
</dbReference>
<dbReference type="Proteomes" id="UP001208570">
    <property type="component" value="Unassembled WGS sequence"/>
</dbReference>
<dbReference type="InterPro" id="IPR013320">
    <property type="entry name" value="ConA-like_dom_sf"/>
</dbReference>
<feature type="disulfide bond" evidence="16">
    <location>
        <begin position="1802"/>
        <end position="1814"/>
    </location>
</feature>
<organism evidence="24 25">
    <name type="scientific">Paralvinella palmiformis</name>
    <dbReference type="NCBI Taxonomy" id="53620"/>
    <lineage>
        <taxon>Eukaryota</taxon>
        <taxon>Metazoa</taxon>
        <taxon>Spiralia</taxon>
        <taxon>Lophotrochozoa</taxon>
        <taxon>Annelida</taxon>
        <taxon>Polychaeta</taxon>
        <taxon>Sedentaria</taxon>
        <taxon>Canalipalpata</taxon>
        <taxon>Terebellida</taxon>
        <taxon>Terebelliformia</taxon>
        <taxon>Alvinellidae</taxon>
        <taxon>Paralvinella</taxon>
    </lineage>
</organism>
<feature type="transmembrane region" description="Helical" evidence="20">
    <location>
        <begin position="290"/>
        <end position="315"/>
    </location>
</feature>
<dbReference type="InterPro" id="IPR018114">
    <property type="entry name" value="TRYPSIN_HIS"/>
</dbReference>
<dbReference type="InterPro" id="IPR036772">
    <property type="entry name" value="SRCR-like_dom_sf"/>
</dbReference>
<dbReference type="PRINTS" id="PR00261">
    <property type="entry name" value="LDLRECEPTOR"/>
</dbReference>
<gene>
    <name evidence="24" type="ORF">LSH36_45g14118</name>
</gene>
<dbReference type="SMART" id="SM00020">
    <property type="entry name" value="Tryp_SPc"/>
    <property type="match status" value="2"/>
</dbReference>
<dbReference type="GO" id="GO:0005886">
    <property type="term" value="C:plasma membrane"/>
    <property type="evidence" value="ECO:0007669"/>
    <property type="project" value="TreeGrafter"/>
</dbReference>
<keyword evidence="7" id="KW-0732">Signal</keyword>
<evidence type="ECO:0000256" key="10">
    <source>
        <dbReference type="ARBA" id="ARBA00022825"/>
    </source>
</evidence>